<evidence type="ECO:0000313" key="1">
    <source>
        <dbReference type="EMBL" id="KAI6080524.1"/>
    </source>
</evidence>
<reference evidence="1 2" key="1">
    <citation type="journal article" date="2022" name="New Phytol.">
        <title>Ecological generalism drives hyperdiversity of secondary metabolite gene clusters in xylarialean endophytes.</title>
        <authorList>
            <person name="Franco M.E.E."/>
            <person name="Wisecaver J.H."/>
            <person name="Arnold A.E."/>
            <person name="Ju Y.M."/>
            <person name="Slot J.C."/>
            <person name="Ahrendt S."/>
            <person name="Moore L.P."/>
            <person name="Eastman K.E."/>
            <person name="Scott K."/>
            <person name="Konkel Z."/>
            <person name="Mondo S.J."/>
            <person name="Kuo A."/>
            <person name="Hayes R.D."/>
            <person name="Haridas S."/>
            <person name="Andreopoulos B."/>
            <person name="Riley R."/>
            <person name="LaButti K."/>
            <person name="Pangilinan J."/>
            <person name="Lipzen A."/>
            <person name="Amirebrahimi M."/>
            <person name="Yan J."/>
            <person name="Adam C."/>
            <person name="Keymanesh K."/>
            <person name="Ng V."/>
            <person name="Louie K."/>
            <person name="Northen T."/>
            <person name="Drula E."/>
            <person name="Henrissat B."/>
            <person name="Hsieh H.M."/>
            <person name="Youens-Clark K."/>
            <person name="Lutzoni F."/>
            <person name="Miadlikowska J."/>
            <person name="Eastwood D.C."/>
            <person name="Hamelin R.C."/>
            <person name="Grigoriev I.V."/>
            <person name="U'Ren J.M."/>
        </authorList>
    </citation>
    <scope>NUCLEOTIDE SEQUENCE [LARGE SCALE GENOMIC DNA]</scope>
    <source>
        <strain evidence="1 2">ER1909</strain>
    </source>
</reference>
<sequence length="569" mass="63507">METVNVEMQNLTLGSGPVCNNDSDVNKPCKNSGKLACTNCLLVTYCGKTCQVAHWPTHRQDCKSSLMKKTWAPSWVTQNRTPEFMTGGPPQAVFGARKYLWGNVPAIDVIRMGQNEGVDFQGPINLLFAASGDIRNTILSIANLPPTYHGPLNVTINDREIDIVARNVIFLLAFFVEEDSITASEHVLHIWYSALLTEPCSSLLYRKLKPFIEDICIKIAKKPASTLLGKTWRFGESSLRLVLTRDSWFSLLGYFDVPQGLGRETAQYVRQGVVSAPKRVDYVDRQMCMMSPSARLGMAKFRQDGILLPFGQPRGAFTTPNPTMFQSSQWPMMDNADPVSGWSLKLLLEFDAGPASNDVYGKLYHYLKSLFTGFHCRLRSGRIAFDIFHVDAWLLPGSLANNHFDRIDVGNICDNGYIGIELTLKTFGPLLQPSSISPHATLVTLFLNAVAEMRMMADNLTPFLGRQVPGLYHVNSIKRIAALNLLYDMDQHFNLYMDIEDFAEVALGAGVERKTTHTIIDAWPMRFSCGRPTLKAKADFSLLLSSSHTGQERFVEWKLISGTAVEDVS</sequence>
<evidence type="ECO:0000313" key="2">
    <source>
        <dbReference type="Proteomes" id="UP001497680"/>
    </source>
</evidence>
<organism evidence="1 2">
    <name type="scientific">Hypoxylon rubiginosum</name>
    <dbReference type="NCBI Taxonomy" id="110542"/>
    <lineage>
        <taxon>Eukaryota</taxon>
        <taxon>Fungi</taxon>
        <taxon>Dikarya</taxon>
        <taxon>Ascomycota</taxon>
        <taxon>Pezizomycotina</taxon>
        <taxon>Sordariomycetes</taxon>
        <taxon>Xylariomycetidae</taxon>
        <taxon>Xylariales</taxon>
        <taxon>Hypoxylaceae</taxon>
        <taxon>Hypoxylon</taxon>
    </lineage>
</organism>
<proteinExistence type="predicted"/>
<gene>
    <name evidence="1" type="ORF">F4821DRAFT_273783</name>
</gene>
<dbReference type="EMBL" id="MU394437">
    <property type="protein sequence ID" value="KAI6080524.1"/>
    <property type="molecule type" value="Genomic_DNA"/>
</dbReference>
<accession>A0ACC0CJD7</accession>
<dbReference type="Proteomes" id="UP001497680">
    <property type="component" value="Unassembled WGS sequence"/>
</dbReference>
<comment type="caution">
    <text evidence="1">The sequence shown here is derived from an EMBL/GenBank/DDBJ whole genome shotgun (WGS) entry which is preliminary data.</text>
</comment>
<name>A0ACC0CJD7_9PEZI</name>
<keyword evidence="2" id="KW-1185">Reference proteome</keyword>
<protein>
    <submittedName>
        <fullName evidence="1">Uncharacterized protein</fullName>
    </submittedName>
</protein>